<dbReference type="Proteomes" id="UP001497535">
    <property type="component" value="Unassembled WGS sequence"/>
</dbReference>
<proteinExistence type="predicted"/>
<keyword evidence="2" id="KW-1185">Reference proteome</keyword>
<evidence type="ECO:0000313" key="1">
    <source>
        <dbReference type="EMBL" id="CAK5018075.1"/>
    </source>
</evidence>
<gene>
    <name evidence="1" type="ORF">MENTE1834_LOCUS3719</name>
</gene>
<protein>
    <submittedName>
        <fullName evidence="1">Uncharacterized protein</fullName>
    </submittedName>
</protein>
<accession>A0ACB0XUR7</accession>
<evidence type="ECO:0000313" key="2">
    <source>
        <dbReference type="Proteomes" id="UP001497535"/>
    </source>
</evidence>
<name>A0ACB0XUR7_MELEN</name>
<sequence length="69" mass="8305">MGNLALMIFRLPFKSIRHSRRPGKLNILDKIRTLWQPLQLYLNKSHLPCLFSVHKFLLQLYLYFPQISH</sequence>
<organism evidence="1 2">
    <name type="scientific">Meloidogyne enterolobii</name>
    <name type="common">Root-knot nematode worm</name>
    <name type="synonym">Meloidogyne mayaguensis</name>
    <dbReference type="NCBI Taxonomy" id="390850"/>
    <lineage>
        <taxon>Eukaryota</taxon>
        <taxon>Metazoa</taxon>
        <taxon>Ecdysozoa</taxon>
        <taxon>Nematoda</taxon>
        <taxon>Chromadorea</taxon>
        <taxon>Rhabditida</taxon>
        <taxon>Tylenchina</taxon>
        <taxon>Tylenchomorpha</taxon>
        <taxon>Tylenchoidea</taxon>
        <taxon>Meloidogynidae</taxon>
        <taxon>Meloidogyninae</taxon>
        <taxon>Meloidogyne</taxon>
    </lineage>
</organism>
<reference evidence="1" key="1">
    <citation type="submission" date="2023-11" db="EMBL/GenBank/DDBJ databases">
        <authorList>
            <person name="Poullet M."/>
        </authorList>
    </citation>
    <scope>NUCLEOTIDE SEQUENCE</scope>
    <source>
        <strain evidence="1">E1834</strain>
    </source>
</reference>
<dbReference type="EMBL" id="CAVMJV010000003">
    <property type="protein sequence ID" value="CAK5018075.1"/>
    <property type="molecule type" value="Genomic_DNA"/>
</dbReference>
<comment type="caution">
    <text evidence="1">The sequence shown here is derived from an EMBL/GenBank/DDBJ whole genome shotgun (WGS) entry which is preliminary data.</text>
</comment>